<keyword evidence="3" id="KW-1003">Cell membrane</keyword>
<comment type="subcellular location">
    <subcellularLocation>
        <location evidence="1">Membrane</location>
        <topology evidence="1">Multi-pass membrane protein</topology>
    </subcellularLocation>
</comment>
<keyword evidence="5 7" id="KW-1133">Transmembrane helix</keyword>
<evidence type="ECO:0000256" key="5">
    <source>
        <dbReference type="ARBA" id="ARBA00022989"/>
    </source>
</evidence>
<evidence type="ECO:0000313" key="9">
    <source>
        <dbReference type="Proteomes" id="UP000574067"/>
    </source>
</evidence>
<feature type="transmembrane region" description="Helical" evidence="7">
    <location>
        <begin position="6"/>
        <end position="24"/>
    </location>
</feature>
<sequence length="310" mass="31773">MPLIINITLPFFALILCGGVAARLRWLPAGAVPGLNAFVLYFALPCMLLRFGMRTPVHQLLDPTLLALYGLCALAVVGLALRAGRALSSPDAAFGALVAAFPNSGFIGVPLVASLLGPAAAGPVIGTLLVDMTLTSSLCIALAQRGHGDWRRLLRRPLTNPLPWAIGAGALLSALQWQLPAPVDGLVRMLGDAASPVALFTVGALLAGAPAPHAGARGVLPTVGLKLLLHPALLWLGGNAAISLGLSLNRADLAALTLAAALPSASNVTLLAERYDADGGRVARIVLVSTVLAFASFSALAWYFGAGNRA</sequence>
<keyword evidence="9" id="KW-1185">Reference proteome</keyword>
<feature type="transmembrane region" description="Helical" evidence="7">
    <location>
        <begin position="64"/>
        <end position="81"/>
    </location>
</feature>
<feature type="transmembrane region" description="Helical" evidence="7">
    <location>
        <begin position="227"/>
        <end position="247"/>
    </location>
</feature>
<feature type="transmembrane region" description="Helical" evidence="7">
    <location>
        <begin position="119"/>
        <end position="142"/>
    </location>
</feature>
<evidence type="ECO:0000256" key="7">
    <source>
        <dbReference type="SAM" id="Phobius"/>
    </source>
</evidence>
<dbReference type="InterPro" id="IPR004776">
    <property type="entry name" value="Mem_transp_PIN-like"/>
</dbReference>
<reference evidence="8 9" key="1">
    <citation type="submission" date="2020-04" db="EMBL/GenBank/DDBJ databases">
        <title>Azohydromonas sp. isolated from soil.</title>
        <authorList>
            <person name="Dahal R.H."/>
        </authorList>
    </citation>
    <scope>NUCLEOTIDE SEQUENCE [LARGE SCALE GENOMIC DNA]</scope>
    <source>
        <strain evidence="8 9">G-1-1-14</strain>
    </source>
</reference>
<feature type="transmembrane region" description="Helical" evidence="7">
    <location>
        <begin position="193"/>
        <end position="215"/>
    </location>
</feature>
<dbReference type="PANTHER" id="PTHR36838:SF3">
    <property type="entry name" value="TRANSPORTER AUXIN EFFLUX CARRIER EC FAMILY"/>
    <property type="match status" value="1"/>
</dbReference>
<dbReference type="AlphaFoldDB" id="A0A848F3X9"/>
<dbReference type="Pfam" id="PF03547">
    <property type="entry name" value="Mem_trans"/>
    <property type="match status" value="2"/>
</dbReference>
<evidence type="ECO:0000256" key="1">
    <source>
        <dbReference type="ARBA" id="ARBA00004141"/>
    </source>
</evidence>
<evidence type="ECO:0000256" key="3">
    <source>
        <dbReference type="ARBA" id="ARBA00022475"/>
    </source>
</evidence>
<feature type="transmembrane region" description="Helical" evidence="7">
    <location>
        <begin position="284"/>
        <end position="304"/>
    </location>
</feature>
<feature type="transmembrane region" description="Helical" evidence="7">
    <location>
        <begin position="93"/>
        <end position="113"/>
    </location>
</feature>
<gene>
    <name evidence="8" type="ORF">HHL10_02140</name>
</gene>
<feature type="transmembrane region" description="Helical" evidence="7">
    <location>
        <begin position="31"/>
        <end position="52"/>
    </location>
</feature>
<keyword evidence="4 7" id="KW-0812">Transmembrane</keyword>
<evidence type="ECO:0000256" key="2">
    <source>
        <dbReference type="ARBA" id="ARBA00022448"/>
    </source>
</evidence>
<dbReference type="PANTHER" id="PTHR36838">
    <property type="entry name" value="AUXIN EFFLUX CARRIER FAMILY PROTEIN"/>
    <property type="match status" value="1"/>
</dbReference>
<proteinExistence type="predicted"/>
<dbReference type="EMBL" id="JABBFW010000001">
    <property type="protein sequence ID" value="NML13778.1"/>
    <property type="molecule type" value="Genomic_DNA"/>
</dbReference>
<dbReference type="GO" id="GO:0016020">
    <property type="term" value="C:membrane"/>
    <property type="evidence" value="ECO:0007669"/>
    <property type="project" value="UniProtKB-SubCell"/>
</dbReference>
<name>A0A848F3X9_9BURK</name>
<comment type="caution">
    <text evidence="8">The sequence shown here is derived from an EMBL/GenBank/DDBJ whole genome shotgun (WGS) entry which is preliminary data.</text>
</comment>
<keyword evidence="6 7" id="KW-0472">Membrane</keyword>
<organism evidence="8 9">
    <name type="scientific">Azohydromonas caseinilytica</name>
    <dbReference type="NCBI Taxonomy" id="2728836"/>
    <lineage>
        <taxon>Bacteria</taxon>
        <taxon>Pseudomonadati</taxon>
        <taxon>Pseudomonadota</taxon>
        <taxon>Betaproteobacteria</taxon>
        <taxon>Burkholderiales</taxon>
        <taxon>Sphaerotilaceae</taxon>
        <taxon>Azohydromonas</taxon>
    </lineage>
</organism>
<dbReference type="Proteomes" id="UP000574067">
    <property type="component" value="Unassembled WGS sequence"/>
</dbReference>
<feature type="transmembrane region" description="Helical" evidence="7">
    <location>
        <begin position="162"/>
        <end position="181"/>
    </location>
</feature>
<dbReference type="GO" id="GO:0055085">
    <property type="term" value="P:transmembrane transport"/>
    <property type="evidence" value="ECO:0007669"/>
    <property type="project" value="InterPro"/>
</dbReference>
<dbReference type="RefSeq" id="WP_169158672.1">
    <property type="nucleotide sequence ID" value="NZ_JABBFW010000001.1"/>
</dbReference>
<evidence type="ECO:0000256" key="6">
    <source>
        <dbReference type="ARBA" id="ARBA00023136"/>
    </source>
</evidence>
<protein>
    <submittedName>
        <fullName evidence="8">AEC family transporter</fullName>
    </submittedName>
</protein>
<accession>A0A848F3X9</accession>
<evidence type="ECO:0000256" key="4">
    <source>
        <dbReference type="ARBA" id="ARBA00022692"/>
    </source>
</evidence>
<feature type="transmembrane region" description="Helical" evidence="7">
    <location>
        <begin position="253"/>
        <end position="272"/>
    </location>
</feature>
<keyword evidence="2" id="KW-0813">Transport</keyword>
<evidence type="ECO:0000313" key="8">
    <source>
        <dbReference type="EMBL" id="NML13778.1"/>
    </source>
</evidence>